<name>A0A1M6LX56_REIAG</name>
<evidence type="ECO:0000259" key="2">
    <source>
        <dbReference type="Pfam" id="PF13229"/>
    </source>
</evidence>
<evidence type="ECO:0000313" key="3">
    <source>
        <dbReference type="EMBL" id="SHJ75847.1"/>
    </source>
</evidence>
<gene>
    <name evidence="3" type="ORF">SAMN04488028_1011132</name>
</gene>
<sequence>MPWQLADSYSPFFLMKTFIYYLTLWALVALLWSCSETGRTIYVNPEGQAMGTGSAADPYNSIEKALLVAELYMEEEGVQDITIHIQAGIYRLTQPIVLSAAQSGLNIIGAGSDQVSIKGSVLLDLKWETYQGKIQVAPIPEGADFDQFYANGRGQILARYPNYDEEGGDWQGHAADAIAPERIRTWSHPEGAYFHAMHRGRWGGFHYQIAGVDSTGQAILEGGHQNNRPSAPHDQYRMVENVFEELDSPGEWFLDRESKKLYYWPEQGLDMASATFEGAVLENLISLQGSEEKPVTDIRISGIKFEHTRRTFMNEYEQLLRSDWSIFRGAAFFIEGAENCEVRACEFTQLGGNVIFVSGYNRQIDIAENHIHECGASAICFVGEASAVRSPSFRYGQFVPVAEMDTIKGPQSNEYPKNCTAENNLVYRIGRLEKQSAGVEIAMAMDITVRHNSIYDVPRAGINIGDGTWGGHVLEYNDVFNTVLETGDHGSFNSWGRDRFWHPNRRYMDSLTMTNRAMTGWDAIHTTIIRNNRFRCDHGWDIDLDDGSSNYHIYNNLCLNGGIKLREGFDRVVENNVMVNNGMHPHVWFANSEDVIRQNIAMKAHQDVSQRGWGKEIDQNFFTNEDALQLSLSKGLDSASRFGDPLFVDPASLDYRVEEGSPALAVGFENFPMDQFGVQVPALKSLAETPEVPDVDMASQQAVVNSVLWRGMKLKSIETMAEQSATGLPEIAGVMVLKIMDRQAQPLRLKPEDVILEVDGVKIKTVDDFLSLDWERLDKEKAALVVMRNQSERKYRMK</sequence>
<dbReference type="Gene3D" id="2.160.20.10">
    <property type="entry name" value="Single-stranded right-handed beta-helix, Pectin lyase-like"/>
    <property type="match status" value="2"/>
</dbReference>
<evidence type="ECO:0000256" key="1">
    <source>
        <dbReference type="SAM" id="Phobius"/>
    </source>
</evidence>
<accession>A0A1M6LX56</accession>
<dbReference type="EMBL" id="FRAA01000001">
    <property type="protein sequence ID" value="SHJ75847.1"/>
    <property type="molecule type" value="Genomic_DNA"/>
</dbReference>
<feature type="transmembrane region" description="Helical" evidence="1">
    <location>
        <begin position="12"/>
        <end position="32"/>
    </location>
</feature>
<feature type="domain" description="Right handed beta helix" evidence="2">
    <location>
        <begin position="328"/>
        <end position="467"/>
    </location>
</feature>
<dbReference type="InterPro" id="IPR039448">
    <property type="entry name" value="Beta_helix"/>
</dbReference>
<dbReference type="SUPFAM" id="SSF50156">
    <property type="entry name" value="PDZ domain-like"/>
    <property type="match status" value="1"/>
</dbReference>
<dbReference type="Gene3D" id="2.30.42.10">
    <property type="match status" value="1"/>
</dbReference>
<keyword evidence="1" id="KW-0472">Membrane</keyword>
<evidence type="ECO:0000313" key="4">
    <source>
        <dbReference type="Proteomes" id="UP000184474"/>
    </source>
</evidence>
<keyword evidence="4" id="KW-1185">Reference proteome</keyword>
<dbReference type="SUPFAM" id="SSF51126">
    <property type="entry name" value="Pectin lyase-like"/>
    <property type="match status" value="1"/>
</dbReference>
<organism evidence="3 4">
    <name type="scientific">Reichenbachiella agariperforans</name>
    <dbReference type="NCBI Taxonomy" id="156994"/>
    <lineage>
        <taxon>Bacteria</taxon>
        <taxon>Pseudomonadati</taxon>
        <taxon>Bacteroidota</taxon>
        <taxon>Cytophagia</taxon>
        <taxon>Cytophagales</taxon>
        <taxon>Reichenbachiellaceae</taxon>
        <taxon>Reichenbachiella</taxon>
    </lineage>
</organism>
<dbReference type="InterPro" id="IPR036034">
    <property type="entry name" value="PDZ_sf"/>
</dbReference>
<dbReference type="STRING" id="156994.SAMN04488028_1011132"/>
<dbReference type="Proteomes" id="UP000184474">
    <property type="component" value="Unassembled WGS sequence"/>
</dbReference>
<keyword evidence="1" id="KW-1133">Transmembrane helix</keyword>
<dbReference type="InterPro" id="IPR011050">
    <property type="entry name" value="Pectin_lyase_fold/virulence"/>
</dbReference>
<dbReference type="PANTHER" id="PTHR36453">
    <property type="entry name" value="SECRETED PROTEIN-RELATED"/>
    <property type="match status" value="1"/>
</dbReference>
<dbReference type="InterPro" id="IPR012334">
    <property type="entry name" value="Pectin_lyas_fold"/>
</dbReference>
<dbReference type="PANTHER" id="PTHR36453:SF1">
    <property type="entry name" value="RIGHT HANDED BETA HELIX DOMAIN-CONTAINING PROTEIN"/>
    <property type="match status" value="1"/>
</dbReference>
<reference evidence="4" key="1">
    <citation type="submission" date="2016-11" db="EMBL/GenBank/DDBJ databases">
        <authorList>
            <person name="Varghese N."/>
            <person name="Submissions S."/>
        </authorList>
    </citation>
    <scope>NUCLEOTIDE SEQUENCE [LARGE SCALE GENOMIC DNA]</scope>
    <source>
        <strain evidence="4">DSM 26134</strain>
    </source>
</reference>
<dbReference type="Pfam" id="PF13229">
    <property type="entry name" value="Beta_helix"/>
    <property type="match status" value="1"/>
</dbReference>
<proteinExistence type="predicted"/>
<protein>
    <recommendedName>
        <fullName evidence="2">Right handed beta helix domain-containing protein</fullName>
    </recommendedName>
</protein>
<keyword evidence="1" id="KW-0812">Transmembrane</keyword>
<dbReference type="AlphaFoldDB" id="A0A1M6LX56"/>